<organism evidence="2 3">
    <name type="scientific">Portunus trituberculatus</name>
    <name type="common">Swimming crab</name>
    <name type="synonym">Neptunus trituberculatus</name>
    <dbReference type="NCBI Taxonomy" id="210409"/>
    <lineage>
        <taxon>Eukaryota</taxon>
        <taxon>Metazoa</taxon>
        <taxon>Ecdysozoa</taxon>
        <taxon>Arthropoda</taxon>
        <taxon>Crustacea</taxon>
        <taxon>Multicrustacea</taxon>
        <taxon>Malacostraca</taxon>
        <taxon>Eumalacostraca</taxon>
        <taxon>Eucarida</taxon>
        <taxon>Decapoda</taxon>
        <taxon>Pleocyemata</taxon>
        <taxon>Brachyura</taxon>
        <taxon>Eubrachyura</taxon>
        <taxon>Portunoidea</taxon>
        <taxon>Portunidae</taxon>
        <taxon>Portuninae</taxon>
        <taxon>Portunus</taxon>
    </lineage>
</organism>
<dbReference type="EMBL" id="VSRR010000436">
    <property type="protein sequence ID" value="MPC15562.1"/>
    <property type="molecule type" value="Genomic_DNA"/>
</dbReference>
<proteinExistence type="predicted"/>
<comment type="caution">
    <text evidence="2">The sequence shown here is derived from an EMBL/GenBank/DDBJ whole genome shotgun (WGS) entry which is preliminary data.</text>
</comment>
<accession>A0A5B7D0K3</accession>
<dbReference type="Proteomes" id="UP000324222">
    <property type="component" value="Unassembled WGS sequence"/>
</dbReference>
<sequence length="134" mass="14936">MTQSPTKPYRPSTGGLRSDHITDATWGGGEGVEWRDRCGARRRRGKARAGQTGGLAPLPRQYKDFLFPKSHCLKVATRGFLNTRVAKTDIKPILHFLLIQQEGWLLSSVCSLAFRAVVNVYPLSRHTEPTMISS</sequence>
<keyword evidence="3" id="KW-1185">Reference proteome</keyword>
<name>A0A5B7D0K3_PORTR</name>
<evidence type="ECO:0000313" key="2">
    <source>
        <dbReference type="EMBL" id="MPC15562.1"/>
    </source>
</evidence>
<dbReference type="AlphaFoldDB" id="A0A5B7D0K3"/>
<evidence type="ECO:0000256" key="1">
    <source>
        <dbReference type="SAM" id="MobiDB-lite"/>
    </source>
</evidence>
<protein>
    <submittedName>
        <fullName evidence="2">Uncharacterized protein</fullName>
    </submittedName>
</protein>
<gene>
    <name evidence="2" type="ORF">E2C01_008358</name>
</gene>
<evidence type="ECO:0000313" key="3">
    <source>
        <dbReference type="Proteomes" id="UP000324222"/>
    </source>
</evidence>
<feature type="region of interest" description="Disordered" evidence="1">
    <location>
        <begin position="1"/>
        <end position="28"/>
    </location>
</feature>
<reference evidence="2 3" key="1">
    <citation type="submission" date="2019-05" db="EMBL/GenBank/DDBJ databases">
        <title>Another draft genome of Portunus trituberculatus and its Hox gene families provides insights of decapod evolution.</title>
        <authorList>
            <person name="Jeong J.-H."/>
            <person name="Song I."/>
            <person name="Kim S."/>
            <person name="Choi T."/>
            <person name="Kim D."/>
            <person name="Ryu S."/>
            <person name="Kim W."/>
        </authorList>
    </citation>
    <scope>NUCLEOTIDE SEQUENCE [LARGE SCALE GENOMIC DNA]</scope>
    <source>
        <tissue evidence="2">Muscle</tissue>
    </source>
</reference>